<dbReference type="SMART" id="SM00326">
    <property type="entry name" value="SH3"/>
    <property type="match status" value="2"/>
</dbReference>
<evidence type="ECO:0000313" key="5">
    <source>
        <dbReference type="EnsemblMetazoa" id="XP_014254627.1"/>
    </source>
</evidence>
<dbReference type="PANTHER" id="PTHR14167:SF116">
    <property type="entry name" value="CAP, ISOFORM AC"/>
    <property type="match status" value="1"/>
</dbReference>
<name>A0A8I6TG85_CIMLE</name>
<feature type="region of interest" description="Disordered" evidence="3">
    <location>
        <begin position="112"/>
        <end position="165"/>
    </location>
</feature>
<feature type="compositionally biased region" description="Low complexity" evidence="3">
    <location>
        <begin position="136"/>
        <end position="152"/>
    </location>
</feature>
<dbReference type="EnsemblMetazoa" id="XM_014399141.2">
    <property type="protein sequence ID" value="XP_014254627.1"/>
    <property type="gene ID" value="LOC106669575"/>
</dbReference>
<evidence type="ECO:0000313" key="6">
    <source>
        <dbReference type="Proteomes" id="UP000494040"/>
    </source>
</evidence>
<dbReference type="RefSeq" id="XP_014254627.1">
    <property type="nucleotide sequence ID" value="XM_014399141.2"/>
</dbReference>
<dbReference type="AlphaFoldDB" id="A0A8I6TG85"/>
<dbReference type="InterPro" id="IPR036028">
    <property type="entry name" value="SH3-like_dom_sf"/>
</dbReference>
<protein>
    <recommendedName>
        <fullName evidence="4">SH3 domain-containing protein</fullName>
    </recommendedName>
</protein>
<dbReference type="GeneID" id="106669575"/>
<dbReference type="SUPFAM" id="SSF50044">
    <property type="entry name" value="SH3-domain"/>
    <property type="match status" value="2"/>
</dbReference>
<feature type="domain" description="SH3" evidence="4">
    <location>
        <begin position="245"/>
        <end position="304"/>
    </location>
</feature>
<sequence length="372" mass="41162">MWLKFCTPVEYTNRVDPFSPVKQKTSAKSDKKVPPPRPPPPKLQQQIQTSRSIFGTSKKKQQKVAATAVVKPMPPPPVTIPTGTLIDLQSPPSSPLFENKLKNSLSFSKNTITKTSQPESGFEDDFNSLISSSATSPSNDPWSNSSDLSPSPTNFQNQLKPKSKPINMSKPTIICVLTDKGKPMRPPPPKACFGSREDLKIYTEKEGSPPMPSCPPPPPPPEVLGVLLNGPKVPPRPSGTSAIKDEEPYCVALYDFASTHPDDLPFKAGDKIVLTEQVSEEWLKGKLDGKEGIFPKSYVDVIVPVDNYTKGKMKVIAVFPFKAETWDDLELNEGDKVDVIKWINDDWLYGESEGKRGQFPFCFVQDITDFED</sequence>
<accession>A0A8I6TG85</accession>
<evidence type="ECO:0000256" key="1">
    <source>
        <dbReference type="ARBA" id="ARBA00022443"/>
    </source>
</evidence>
<evidence type="ECO:0000256" key="3">
    <source>
        <dbReference type="SAM" id="MobiDB-lite"/>
    </source>
</evidence>
<dbReference type="CDD" id="cd00174">
    <property type="entry name" value="SH3"/>
    <property type="match status" value="2"/>
</dbReference>
<dbReference type="PROSITE" id="PS50002">
    <property type="entry name" value="SH3"/>
    <property type="match status" value="2"/>
</dbReference>
<feature type="domain" description="SH3" evidence="4">
    <location>
        <begin position="310"/>
        <end position="369"/>
    </location>
</feature>
<dbReference type="Proteomes" id="UP000494040">
    <property type="component" value="Unassembled WGS sequence"/>
</dbReference>
<evidence type="ECO:0000256" key="2">
    <source>
        <dbReference type="PROSITE-ProRule" id="PRU00192"/>
    </source>
</evidence>
<dbReference type="PANTHER" id="PTHR14167">
    <property type="entry name" value="SH3 DOMAIN-CONTAINING"/>
    <property type="match status" value="1"/>
</dbReference>
<dbReference type="Gene3D" id="2.30.30.40">
    <property type="entry name" value="SH3 Domains"/>
    <property type="match status" value="2"/>
</dbReference>
<dbReference type="InterPro" id="IPR001452">
    <property type="entry name" value="SH3_domain"/>
</dbReference>
<dbReference type="OrthoDB" id="27823at2759"/>
<dbReference type="PRINTS" id="PR00499">
    <property type="entry name" value="P67PHOX"/>
</dbReference>
<reference evidence="5" key="1">
    <citation type="submission" date="2022-01" db="UniProtKB">
        <authorList>
            <consortium name="EnsemblMetazoa"/>
        </authorList>
    </citation>
    <scope>IDENTIFICATION</scope>
</reference>
<dbReference type="FunFam" id="2.30.30.40:FF:000072">
    <property type="entry name" value="Unconventional Myosin IB"/>
    <property type="match status" value="1"/>
</dbReference>
<keyword evidence="1 2" id="KW-0728">SH3 domain</keyword>
<keyword evidence="6" id="KW-1185">Reference proteome</keyword>
<feature type="compositionally biased region" description="Polar residues" evidence="3">
    <location>
        <begin position="43"/>
        <end position="55"/>
    </location>
</feature>
<evidence type="ECO:0000259" key="4">
    <source>
        <dbReference type="PROSITE" id="PS50002"/>
    </source>
</evidence>
<organism evidence="5 6">
    <name type="scientific">Cimex lectularius</name>
    <name type="common">Bed bug</name>
    <name type="synonym">Acanthia lectularia</name>
    <dbReference type="NCBI Taxonomy" id="79782"/>
    <lineage>
        <taxon>Eukaryota</taxon>
        <taxon>Metazoa</taxon>
        <taxon>Ecdysozoa</taxon>
        <taxon>Arthropoda</taxon>
        <taxon>Hexapoda</taxon>
        <taxon>Insecta</taxon>
        <taxon>Pterygota</taxon>
        <taxon>Neoptera</taxon>
        <taxon>Paraneoptera</taxon>
        <taxon>Hemiptera</taxon>
        <taxon>Heteroptera</taxon>
        <taxon>Panheteroptera</taxon>
        <taxon>Cimicomorpha</taxon>
        <taxon>Cimicidae</taxon>
        <taxon>Cimex</taxon>
    </lineage>
</organism>
<proteinExistence type="predicted"/>
<feature type="region of interest" description="Disordered" evidence="3">
    <location>
        <begin position="13"/>
        <end position="99"/>
    </location>
</feature>
<dbReference type="Pfam" id="PF00018">
    <property type="entry name" value="SH3_1"/>
    <property type="match status" value="2"/>
</dbReference>
<dbReference type="GO" id="GO:0016192">
    <property type="term" value="P:vesicle-mediated transport"/>
    <property type="evidence" value="ECO:0007669"/>
    <property type="project" value="UniProtKB-ARBA"/>
</dbReference>
<dbReference type="PRINTS" id="PR00452">
    <property type="entry name" value="SH3DOMAIN"/>
</dbReference>
<dbReference type="InterPro" id="IPR050384">
    <property type="entry name" value="Endophilin_SH3RF"/>
</dbReference>